<dbReference type="GO" id="GO:0005886">
    <property type="term" value="C:plasma membrane"/>
    <property type="evidence" value="ECO:0007669"/>
    <property type="project" value="UniProtKB-SubCell"/>
</dbReference>
<keyword evidence="7" id="KW-0813">Transport</keyword>
<keyword evidence="8" id="KW-1185">Reference proteome</keyword>
<proteinExistence type="predicted"/>
<evidence type="ECO:0000256" key="6">
    <source>
        <dbReference type="SAM" id="Phobius"/>
    </source>
</evidence>
<dbReference type="AlphaFoldDB" id="A0A1C3W649"/>
<keyword evidence="5 6" id="KW-0472">Membrane</keyword>
<organism evidence="7 8">
    <name type="scientific">Rhizobium miluonense</name>
    <dbReference type="NCBI Taxonomy" id="411945"/>
    <lineage>
        <taxon>Bacteria</taxon>
        <taxon>Pseudomonadati</taxon>
        <taxon>Pseudomonadota</taxon>
        <taxon>Alphaproteobacteria</taxon>
        <taxon>Hyphomicrobiales</taxon>
        <taxon>Rhizobiaceae</taxon>
        <taxon>Rhizobium/Agrobacterium group</taxon>
        <taxon>Rhizobium</taxon>
    </lineage>
</organism>
<protein>
    <submittedName>
        <fullName evidence="7">Simple sugar transport system permease protein</fullName>
    </submittedName>
</protein>
<evidence type="ECO:0000256" key="1">
    <source>
        <dbReference type="ARBA" id="ARBA00004651"/>
    </source>
</evidence>
<feature type="transmembrane region" description="Helical" evidence="6">
    <location>
        <begin position="273"/>
        <end position="295"/>
    </location>
</feature>
<keyword evidence="4 6" id="KW-1133">Transmembrane helix</keyword>
<feature type="transmembrane region" description="Helical" evidence="6">
    <location>
        <begin position="191"/>
        <end position="211"/>
    </location>
</feature>
<name>A0A1C3W649_9HYPH</name>
<comment type="subcellular location">
    <subcellularLocation>
        <location evidence="1">Cell membrane</location>
        <topology evidence="1">Multi-pass membrane protein</topology>
    </subcellularLocation>
</comment>
<reference evidence="8" key="1">
    <citation type="submission" date="2016-08" db="EMBL/GenBank/DDBJ databases">
        <authorList>
            <person name="Varghese N."/>
            <person name="Submissions Spin"/>
        </authorList>
    </citation>
    <scope>NUCLEOTIDE SEQUENCE [LARGE SCALE GENOMIC DNA]</scope>
    <source>
        <strain evidence="8">HAMBI 2971</strain>
    </source>
</reference>
<dbReference type="Proteomes" id="UP000199435">
    <property type="component" value="Unassembled WGS sequence"/>
</dbReference>
<dbReference type="EMBL" id="FMAH01000023">
    <property type="protein sequence ID" value="SCB35542.1"/>
    <property type="molecule type" value="Genomic_DNA"/>
</dbReference>
<dbReference type="STRING" id="411945.GA0061102_102384"/>
<feature type="transmembrane region" description="Helical" evidence="6">
    <location>
        <begin position="232"/>
        <end position="253"/>
    </location>
</feature>
<evidence type="ECO:0000313" key="8">
    <source>
        <dbReference type="Proteomes" id="UP000199435"/>
    </source>
</evidence>
<dbReference type="CDD" id="cd06580">
    <property type="entry name" value="TM_PBP1_transp_TpRbsC_like"/>
    <property type="match status" value="1"/>
</dbReference>
<accession>A0A1C3W649</accession>
<dbReference type="OrthoDB" id="45037at2"/>
<feature type="transmembrane region" description="Helical" evidence="6">
    <location>
        <begin position="57"/>
        <end position="76"/>
    </location>
</feature>
<feature type="transmembrane region" description="Helical" evidence="6">
    <location>
        <begin position="7"/>
        <end position="29"/>
    </location>
</feature>
<keyword evidence="2" id="KW-1003">Cell membrane</keyword>
<feature type="transmembrane region" description="Helical" evidence="6">
    <location>
        <begin position="302"/>
        <end position="327"/>
    </location>
</feature>
<dbReference type="Pfam" id="PF02653">
    <property type="entry name" value="BPD_transp_2"/>
    <property type="match status" value="1"/>
</dbReference>
<dbReference type="PANTHER" id="PTHR47089:SF1">
    <property type="entry name" value="GUANOSINE ABC TRANSPORTER PERMEASE PROTEIN NUPP"/>
    <property type="match status" value="1"/>
</dbReference>
<dbReference type="RefSeq" id="WP_092851985.1">
    <property type="nucleotide sequence ID" value="NZ_FMAH01000023.1"/>
</dbReference>
<feature type="transmembrane region" description="Helical" evidence="6">
    <location>
        <begin position="105"/>
        <end position="125"/>
    </location>
</feature>
<dbReference type="GO" id="GO:0022857">
    <property type="term" value="F:transmembrane transporter activity"/>
    <property type="evidence" value="ECO:0007669"/>
    <property type="project" value="InterPro"/>
</dbReference>
<keyword evidence="7" id="KW-0762">Sugar transport</keyword>
<dbReference type="InterPro" id="IPR001851">
    <property type="entry name" value="ABC_transp_permease"/>
</dbReference>
<gene>
    <name evidence="7" type="ORF">GA0061102_102384</name>
</gene>
<evidence type="ECO:0000256" key="5">
    <source>
        <dbReference type="ARBA" id="ARBA00023136"/>
    </source>
</evidence>
<dbReference type="PANTHER" id="PTHR47089">
    <property type="entry name" value="ABC TRANSPORTER, PERMEASE PROTEIN"/>
    <property type="match status" value="1"/>
</dbReference>
<sequence length="345" mass="35638">MKSRIVVILRSLIFVALSLILCAVIFQFAGYNAPQMLVAVADGAFLRPGAVEQSLRWALPLFITAVGVSISFRAGFFNIGAQGQFYVGAIAAAFAAEALRGGPALVVVPLIFLAGMTGGALWALWPGLLKLRSGTDEVITTLMGNFMAGLLLVYVTSGPLKDPSGTGQQASSRPIDAAYRISNSLGLSPTIIGIAFVVGIAMWLLVNRTGFGVLASLAGRNGTMVRWQGAKLWQLGLSSFIISGALAGLAGTIELIGPNGRIASGFLPTHGFTAILIALVANLSVVGTAAVSVFFGGLASAALYLPIMAGLPAAAIDIINAAIALFITARSNVVEKLLRLGGRPQ</sequence>
<evidence type="ECO:0000256" key="2">
    <source>
        <dbReference type="ARBA" id="ARBA00022475"/>
    </source>
</evidence>
<keyword evidence="3 6" id="KW-0812">Transmembrane</keyword>
<evidence type="ECO:0000256" key="3">
    <source>
        <dbReference type="ARBA" id="ARBA00022692"/>
    </source>
</evidence>
<evidence type="ECO:0000313" key="7">
    <source>
        <dbReference type="EMBL" id="SCB35542.1"/>
    </source>
</evidence>
<feature type="transmembrane region" description="Helical" evidence="6">
    <location>
        <begin position="137"/>
        <end position="155"/>
    </location>
</feature>
<evidence type="ECO:0000256" key="4">
    <source>
        <dbReference type="ARBA" id="ARBA00022989"/>
    </source>
</evidence>